<dbReference type="GO" id="GO:0005507">
    <property type="term" value="F:copper ion binding"/>
    <property type="evidence" value="ECO:0007669"/>
    <property type="project" value="InterPro"/>
</dbReference>
<dbReference type="SUPFAM" id="SSF81296">
    <property type="entry name" value="E set domains"/>
    <property type="match status" value="1"/>
</dbReference>
<feature type="transmembrane region" description="Helical" evidence="6">
    <location>
        <begin position="181"/>
        <end position="200"/>
    </location>
</feature>
<keyword evidence="6" id="KW-0812">Transmembrane</keyword>
<dbReference type="Pfam" id="PF04234">
    <property type="entry name" value="CopC"/>
    <property type="match status" value="1"/>
</dbReference>
<name>A0A3A4AV08_9ACTN</name>
<evidence type="ECO:0000256" key="6">
    <source>
        <dbReference type="SAM" id="Phobius"/>
    </source>
</evidence>
<dbReference type="GO" id="GO:0005886">
    <property type="term" value="C:plasma membrane"/>
    <property type="evidence" value="ECO:0007669"/>
    <property type="project" value="TreeGrafter"/>
</dbReference>
<organism evidence="8 9">
    <name type="scientific">Bailinhaonella thermotolerans</name>
    <dbReference type="NCBI Taxonomy" id="1070861"/>
    <lineage>
        <taxon>Bacteria</taxon>
        <taxon>Bacillati</taxon>
        <taxon>Actinomycetota</taxon>
        <taxon>Actinomycetes</taxon>
        <taxon>Streptosporangiales</taxon>
        <taxon>Streptosporangiaceae</taxon>
        <taxon>Bailinhaonella</taxon>
    </lineage>
</organism>
<evidence type="ECO:0000256" key="2">
    <source>
        <dbReference type="ARBA" id="ARBA00022723"/>
    </source>
</evidence>
<accession>A0A3A4AV08</accession>
<feature type="region of interest" description="Disordered" evidence="5">
    <location>
        <begin position="125"/>
        <end position="171"/>
    </location>
</feature>
<evidence type="ECO:0000256" key="5">
    <source>
        <dbReference type="SAM" id="MobiDB-lite"/>
    </source>
</evidence>
<dbReference type="InterPro" id="IPR032694">
    <property type="entry name" value="CopC/D"/>
</dbReference>
<keyword evidence="4" id="KW-0186">Copper</keyword>
<evidence type="ECO:0000256" key="1">
    <source>
        <dbReference type="ARBA" id="ARBA00004196"/>
    </source>
</evidence>
<sequence>MRSLRAGVVAVFILLTTFVLGTGTALAHDRLKSSNPAKDASVEKVEKVELVFSNTVRLPTVIVSDADGKRFESGPAETDKETVTQALNGALPPGKYKIAYRVVSSDGHPIEGVIPFTVMGIAGGPLPGSSDSASPAASPTPEDSQAPSAAPSAPASTPAPAPTATATPAAGKSSAGSGLTWWWVGAGLVAGVGLGLLFSFRKKKDPRA</sequence>
<dbReference type="GO" id="GO:0046688">
    <property type="term" value="P:response to copper ion"/>
    <property type="evidence" value="ECO:0007669"/>
    <property type="project" value="InterPro"/>
</dbReference>
<dbReference type="GO" id="GO:0030313">
    <property type="term" value="C:cell envelope"/>
    <property type="evidence" value="ECO:0007669"/>
    <property type="project" value="UniProtKB-SubCell"/>
</dbReference>
<gene>
    <name evidence="8" type="ORF">D5H75_13535</name>
</gene>
<evidence type="ECO:0000256" key="4">
    <source>
        <dbReference type="ARBA" id="ARBA00023008"/>
    </source>
</evidence>
<keyword evidence="3" id="KW-0732">Signal</keyword>
<dbReference type="GO" id="GO:0006825">
    <property type="term" value="P:copper ion transport"/>
    <property type="evidence" value="ECO:0007669"/>
    <property type="project" value="InterPro"/>
</dbReference>
<dbReference type="InterPro" id="IPR007348">
    <property type="entry name" value="CopC_dom"/>
</dbReference>
<dbReference type="Proteomes" id="UP000265768">
    <property type="component" value="Unassembled WGS sequence"/>
</dbReference>
<dbReference type="InterPro" id="IPR014756">
    <property type="entry name" value="Ig_E-set"/>
</dbReference>
<dbReference type="OrthoDB" id="5242236at2"/>
<evidence type="ECO:0000313" key="9">
    <source>
        <dbReference type="Proteomes" id="UP000265768"/>
    </source>
</evidence>
<reference evidence="8 9" key="1">
    <citation type="submission" date="2018-09" db="EMBL/GenBank/DDBJ databases">
        <title>YIM 75507 draft genome.</title>
        <authorList>
            <person name="Tang S."/>
            <person name="Feng Y."/>
        </authorList>
    </citation>
    <scope>NUCLEOTIDE SEQUENCE [LARGE SCALE GENOMIC DNA]</scope>
    <source>
        <strain evidence="8 9">YIM 75507</strain>
    </source>
</reference>
<dbReference type="PANTHER" id="PTHR34820:SF4">
    <property type="entry name" value="INNER MEMBRANE PROTEIN YEBZ"/>
    <property type="match status" value="1"/>
</dbReference>
<keyword evidence="9" id="KW-1185">Reference proteome</keyword>
<keyword evidence="2" id="KW-0479">Metal-binding</keyword>
<evidence type="ECO:0000256" key="3">
    <source>
        <dbReference type="ARBA" id="ARBA00022729"/>
    </source>
</evidence>
<keyword evidence="6" id="KW-0472">Membrane</keyword>
<proteinExistence type="predicted"/>
<dbReference type="InterPro" id="IPR014755">
    <property type="entry name" value="Cu-Rt/internalin_Ig-like"/>
</dbReference>
<feature type="compositionally biased region" description="Low complexity" evidence="5">
    <location>
        <begin position="127"/>
        <end position="171"/>
    </location>
</feature>
<protein>
    <submittedName>
        <fullName evidence="8">Copper resistance protein CopC</fullName>
    </submittedName>
</protein>
<dbReference type="AlphaFoldDB" id="A0A3A4AV08"/>
<dbReference type="RefSeq" id="WP_119926790.1">
    <property type="nucleotide sequence ID" value="NZ_QZEY01000004.1"/>
</dbReference>
<keyword evidence="6" id="KW-1133">Transmembrane helix</keyword>
<dbReference type="EMBL" id="QZEY01000004">
    <property type="protein sequence ID" value="RJL32541.1"/>
    <property type="molecule type" value="Genomic_DNA"/>
</dbReference>
<dbReference type="PANTHER" id="PTHR34820">
    <property type="entry name" value="INNER MEMBRANE PROTEIN YEBZ"/>
    <property type="match status" value="1"/>
</dbReference>
<evidence type="ECO:0000313" key="8">
    <source>
        <dbReference type="EMBL" id="RJL32541.1"/>
    </source>
</evidence>
<comment type="subcellular location">
    <subcellularLocation>
        <location evidence="1">Cell envelope</location>
    </subcellularLocation>
</comment>
<dbReference type="Gene3D" id="2.60.40.1220">
    <property type="match status" value="1"/>
</dbReference>
<comment type="caution">
    <text evidence="8">The sequence shown here is derived from an EMBL/GenBank/DDBJ whole genome shotgun (WGS) entry which is preliminary data.</text>
</comment>
<evidence type="ECO:0000259" key="7">
    <source>
        <dbReference type="Pfam" id="PF04234"/>
    </source>
</evidence>
<feature type="domain" description="CopC" evidence="7">
    <location>
        <begin position="28"/>
        <end position="118"/>
    </location>
</feature>
<dbReference type="GO" id="GO:0042597">
    <property type="term" value="C:periplasmic space"/>
    <property type="evidence" value="ECO:0007669"/>
    <property type="project" value="InterPro"/>
</dbReference>